<reference evidence="1" key="1">
    <citation type="submission" date="2025-08" db="UniProtKB">
        <authorList>
            <consortium name="Ensembl"/>
        </authorList>
    </citation>
    <scope>IDENTIFICATION</scope>
</reference>
<sequence length="114" mass="13353">MAAATVVVPVEWIKNWEKSGRGEFLHLCRILSENKSHDSSTYRDFQQALYELSYHVIKGNLKHEQASNVLSDISEFREDMPSILADVFCILERARRAKVIKNTFVLRMRNQLWK</sequence>
<gene>
    <name evidence="1" type="primary">THOC2</name>
</gene>
<keyword evidence="2" id="KW-1185">Reference proteome</keyword>
<dbReference type="AlphaFoldDB" id="A0A8C6CXV2"/>
<name>A0A8C6CXV2_MOSMO</name>
<dbReference type="Ensembl" id="ENSMMST00000008797.1">
    <property type="protein sequence ID" value="ENSMMSP00000007942.1"/>
    <property type="gene ID" value="ENSMMSG00000006035.1"/>
</dbReference>
<proteinExistence type="predicted"/>
<accession>A0A8C6CXV2</accession>
<reference evidence="1" key="2">
    <citation type="submission" date="2025-09" db="UniProtKB">
        <authorList>
            <consortium name="Ensembl"/>
        </authorList>
    </citation>
    <scope>IDENTIFICATION</scope>
</reference>
<evidence type="ECO:0000313" key="1">
    <source>
        <dbReference type="Ensembl" id="ENSMMSP00000007942.1"/>
    </source>
</evidence>
<organism evidence="1 2">
    <name type="scientific">Moschus moschiferus</name>
    <name type="common">Siberian musk deer</name>
    <name type="synonym">Moschus sibiricus</name>
    <dbReference type="NCBI Taxonomy" id="68415"/>
    <lineage>
        <taxon>Eukaryota</taxon>
        <taxon>Metazoa</taxon>
        <taxon>Chordata</taxon>
        <taxon>Craniata</taxon>
        <taxon>Vertebrata</taxon>
        <taxon>Euteleostomi</taxon>
        <taxon>Mammalia</taxon>
        <taxon>Eutheria</taxon>
        <taxon>Laurasiatheria</taxon>
        <taxon>Artiodactyla</taxon>
        <taxon>Ruminantia</taxon>
        <taxon>Pecora</taxon>
        <taxon>Moschidae</taxon>
        <taxon>Moschus</taxon>
    </lineage>
</organism>
<dbReference type="GeneTree" id="ENSGT00710000106792"/>
<protein>
    <submittedName>
        <fullName evidence="1">THO complex subunit 2</fullName>
    </submittedName>
</protein>
<dbReference type="Proteomes" id="UP000694544">
    <property type="component" value="Unplaced"/>
</dbReference>
<evidence type="ECO:0000313" key="2">
    <source>
        <dbReference type="Proteomes" id="UP000694544"/>
    </source>
</evidence>